<protein>
    <recommendedName>
        <fullName evidence="3">Lipoprotein</fullName>
    </recommendedName>
</protein>
<evidence type="ECO:0008006" key="3">
    <source>
        <dbReference type="Google" id="ProtNLM"/>
    </source>
</evidence>
<sequence>MRAIALISIAILISGCTSHHDYVSQYDFSSALLEDLPWEMGAPIVGNNTSFEYLDYVRTNHSDWNYVQYHIGRQMMDDLEYGTVVNDPADIVPQYDSVDSDSCRLVDGKLWHHLCITNGVVTTETDRRFQLEVVPIRYDDFNNDGYMDVLIHRFLPGSASPKGELVLSRKQPVGKFHVVEIGHSWFRRMEEETGVKPPDPKWE</sequence>
<proteinExistence type="predicted"/>
<reference evidence="1 2" key="1">
    <citation type="submission" date="2019-04" db="EMBL/GenBank/DDBJ databases">
        <authorList>
            <person name="Van Vliet M D."/>
        </authorList>
    </citation>
    <scope>NUCLEOTIDE SEQUENCE [LARGE SCALE GENOMIC DNA]</scope>
    <source>
        <strain evidence="1 2">F1</strain>
    </source>
</reference>
<dbReference type="AlphaFoldDB" id="A0A6C2TWE4"/>
<evidence type="ECO:0000313" key="1">
    <source>
        <dbReference type="EMBL" id="VGO11862.1"/>
    </source>
</evidence>
<keyword evidence="2" id="KW-1185">Reference proteome</keyword>
<name>A0A6C2TWE4_PONDE</name>
<organism evidence="1 2">
    <name type="scientific">Pontiella desulfatans</name>
    <dbReference type="NCBI Taxonomy" id="2750659"/>
    <lineage>
        <taxon>Bacteria</taxon>
        <taxon>Pseudomonadati</taxon>
        <taxon>Kiritimatiellota</taxon>
        <taxon>Kiritimatiellia</taxon>
        <taxon>Kiritimatiellales</taxon>
        <taxon>Pontiellaceae</taxon>
        <taxon>Pontiella</taxon>
    </lineage>
</organism>
<accession>A0A6C2TWE4</accession>
<dbReference type="Proteomes" id="UP000366872">
    <property type="component" value="Unassembled WGS sequence"/>
</dbReference>
<dbReference type="RefSeq" id="WP_136077579.1">
    <property type="nucleotide sequence ID" value="NZ_CAAHFG010000001.1"/>
</dbReference>
<dbReference type="PROSITE" id="PS51257">
    <property type="entry name" value="PROKAR_LIPOPROTEIN"/>
    <property type="match status" value="1"/>
</dbReference>
<evidence type="ECO:0000313" key="2">
    <source>
        <dbReference type="Proteomes" id="UP000366872"/>
    </source>
</evidence>
<dbReference type="EMBL" id="CAAHFG010000001">
    <property type="protein sequence ID" value="VGO11862.1"/>
    <property type="molecule type" value="Genomic_DNA"/>
</dbReference>
<gene>
    <name evidence="1" type="ORF">PDESU_00409</name>
</gene>